<organism evidence="1 2">
    <name type="scientific">Actinacidiphila yanglinensis</name>
    <dbReference type="NCBI Taxonomy" id="310779"/>
    <lineage>
        <taxon>Bacteria</taxon>
        <taxon>Bacillati</taxon>
        <taxon>Actinomycetota</taxon>
        <taxon>Actinomycetes</taxon>
        <taxon>Kitasatosporales</taxon>
        <taxon>Streptomycetaceae</taxon>
        <taxon>Actinacidiphila</taxon>
    </lineage>
</organism>
<sequence>MRTAMVEALAWWGALFATQVMLIGRVDAVELAVAGAAATVGALAACRIRRAVPAAPGTPRARRPRAATLRGVLALPWSLVRGSGVLARDVLHGGGCAAGTRVATLQEGTRTASVALLLAASPDSCVLAITEGPDGEDRVEVHALRRRPSAVERAITGRGRTR</sequence>
<keyword evidence="2" id="KW-1185">Reference proteome</keyword>
<accession>A0A1H6DHQ4</accession>
<proteinExistence type="predicted"/>
<evidence type="ECO:0000313" key="2">
    <source>
        <dbReference type="Proteomes" id="UP000236754"/>
    </source>
</evidence>
<evidence type="ECO:0000313" key="1">
    <source>
        <dbReference type="EMBL" id="SEG84136.1"/>
    </source>
</evidence>
<name>A0A1H6DHQ4_9ACTN</name>
<dbReference type="EMBL" id="FNVU01000015">
    <property type="protein sequence ID" value="SEG84136.1"/>
    <property type="molecule type" value="Genomic_DNA"/>
</dbReference>
<dbReference type="AlphaFoldDB" id="A0A1H6DHQ4"/>
<dbReference type="Proteomes" id="UP000236754">
    <property type="component" value="Unassembled WGS sequence"/>
</dbReference>
<gene>
    <name evidence="1" type="ORF">SAMN05216223_11513</name>
</gene>
<reference evidence="1 2" key="1">
    <citation type="submission" date="2016-10" db="EMBL/GenBank/DDBJ databases">
        <authorList>
            <person name="de Groot N.N."/>
        </authorList>
    </citation>
    <scope>NUCLEOTIDE SEQUENCE [LARGE SCALE GENOMIC DNA]</scope>
    <source>
        <strain evidence="1 2">CGMCC 4.2023</strain>
    </source>
</reference>
<protein>
    <submittedName>
        <fullName evidence="1">Uncharacterized protein</fullName>
    </submittedName>
</protein>